<protein>
    <submittedName>
        <fullName evidence="2">Uncharacterized protein</fullName>
    </submittedName>
</protein>
<proteinExistence type="predicted"/>
<feature type="compositionally biased region" description="Basic and acidic residues" evidence="1">
    <location>
        <begin position="1"/>
        <end position="10"/>
    </location>
</feature>
<dbReference type="EMBL" id="KN818237">
    <property type="protein sequence ID" value="KIL66199.1"/>
    <property type="molecule type" value="Genomic_DNA"/>
</dbReference>
<dbReference type="AlphaFoldDB" id="A0A0C2TH10"/>
<evidence type="ECO:0000313" key="3">
    <source>
        <dbReference type="Proteomes" id="UP000054549"/>
    </source>
</evidence>
<evidence type="ECO:0000256" key="1">
    <source>
        <dbReference type="SAM" id="MobiDB-lite"/>
    </source>
</evidence>
<dbReference type="Proteomes" id="UP000054549">
    <property type="component" value="Unassembled WGS sequence"/>
</dbReference>
<dbReference type="HOGENOM" id="CLU_1948291_0_0_1"/>
<evidence type="ECO:0000313" key="2">
    <source>
        <dbReference type="EMBL" id="KIL66199.1"/>
    </source>
</evidence>
<organism evidence="2 3">
    <name type="scientific">Amanita muscaria (strain Koide BX008)</name>
    <dbReference type="NCBI Taxonomy" id="946122"/>
    <lineage>
        <taxon>Eukaryota</taxon>
        <taxon>Fungi</taxon>
        <taxon>Dikarya</taxon>
        <taxon>Basidiomycota</taxon>
        <taxon>Agaricomycotina</taxon>
        <taxon>Agaricomycetes</taxon>
        <taxon>Agaricomycetidae</taxon>
        <taxon>Agaricales</taxon>
        <taxon>Pluteineae</taxon>
        <taxon>Amanitaceae</taxon>
        <taxon>Amanita</taxon>
    </lineage>
</organism>
<name>A0A0C2TH10_AMAMK</name>
<reference evidence="2 3" key="1">
    <citation type="submission" date="2014-04" db="EMBL/GenBank/DDBJ databases">
        <title>Evolutionary Origins and Diversification of the Mycorrhizal Mutualists.</title>
        <authorList>
            <consortium name="DOE Joint Genome Institute"/>
            <consortium name="Mycorrhizal Genomics Consortium"/>
            <person name="Kohler A."/>
            <person name="Kuo A."/>
            <person name="Nagy L.G."/>
            <person name="Floudas D."/>
            <person name="Copeland A."/>
            <person name="Barry K.W."/>
            <person name="Cichocki N."/>
            <person name="Veneault-Fourrey C."/>
            <person name="LaButti K."/>
            <person name="Lindquist E.A."/>
            <person name="Lipzen A."/>
            <person name="Lundell T."/>
            <person name="Morin E."/>
            <person name="Murat C."/>
            <person name="Riley R."/>
            <person name="Ohm R."/>
            <person name="Sun H."/>
            <person name="Tunlid A."/>
            <person name="Henrissat B."/>
            <person name="Grigoriev I.V."/>
            <person name="Hibbett D.S."/>
            <person name="Martin F."/>
        </authorList>
    </citation>
    <scope>NUCLEOTIDE SEQUENCE [LARGE SCALE GENOMIC DNA]</scope>
    <source>
        <strain evidence="2 3">Koide BX008</strain>
    </source>
</reference>
<gene>
    <name evidence="2" type="ORF">M378DRAFT_404952</name>
</gene>
<dbReference type="STRING" id="946122.A0A0C2TH10"/>
<dbReference type="OrthoDB" id="28208at2759"/>
<keyword evidence="3" id="KW-1185">Reference proteome</keyword>
<sequence>MYPHDQEDSLRQPLLDDESDVQVIAPPLRSTVSSREADDLEDTPTQTHVRNEQSMPLLVGLVDSSVARGSLDRPIPLSASDGIENADLEHIAAKSTTGGGVLDSVANMANSILGAGIIGRWEKSHLSTN</sequence>
<accession>A0A0C2TH10</accession>
<dbReference type="InParanoid" id="A0A0C2TH10"/>
<feature type="region of interest" description="Disordered" evidence="1">
    <location>
        <begin position="1"/>
        <end position="48"/>
    </location>
</feature>